<feature type="transmembrane region" description="Helical" evidence="8">
    <location>
        <begin position="280"/>
        <end position="305"/>
    </location>
</feature>
<evidence type="ECO:0000256" key="2">
    <source>
        <dbReference type="ARBA" id="ARBA00008974"/>
    </source>
</evidence>
<dbReference type="InterPro" id="IPR026030">
    <property type="entry name" value="Pur-cyt_permease_Fcy2/21/22"/>
</dbReference>
<feature type="transmembrane region" description="Helical" evidence="8">
    <location>
        <begin position="240"/>
        <end position="260"/>
    </location>
</feature>
<dbReference type="EMBL" id="CP104067">
    <property type="protein sequence ID" value="WAH39931.1"/>
    <property type="molecule type" value="Genomic_DNA"/>
</dbReference>
<protein>
    <submittedName>
        <fullName evidence="9">Cytosine permease</fullName>
    </submittedName>
</protein>
<evidence type="ECO:0000256" key="1">
    <source>
        <dbReference type="ARBA" id="ARBA00004141"/>
    </source>
</evidence>
<evidence type="ECO:0000256" key="5">
    <source>
        <dbReference type="ARBA" id="ARBA00022989"/>
    </source>
</evidence>
<dbReference type="PANTHER" id="PTHR31806">
    <property type="entry name" value="PURINE-CYTOSINE PERMEASE FCY2-RELATED"/>
    <property type="match status" value="1"/>
</dbReference>
<evidence type="ECO:0000256" key="8">
    <source>
        <dbReference type="SAM" id="Phobius"/>
    </source>
</evidence>
<feature type="transmembrane region" description="Helical" evidence="8">
    <location>
        <begin position="357"/>
        <end position="379"/>
    </location>
</feature>
<accession>A0ABY6ZAP5</accession>
<comment type="similarity">
    <text evidence="2 7">Belongs to the purine-cytosine permease (2.A.39) family.</text>
</comment>
<evidence type="ECO:0000313" key="9">
    <source>
        <dbReference type="EMBL" id="WAH39931.1"/>
    </source>
</evidence>
<dbReference type="Pfam" id="PF02133">
    <property type="entry name" value="Transp_cyt_pur"/>
    <property type="match status" value="1"/>
</dbReference>
<dbReference type="CDD" id="cd11484">
    <property type="entry name" value="SLC-NCS1sbd_CobB-like"/>
    <property type="match status" value="1"/>
</dbReference>
<sequence>MAQDKNFLLETRSIDFIPTHLRHGKASDLFFFWFGANAQMAVIATGLIALVPGFSLWWAVVGIVIGTVVGSIFMAYHSAQGPNLGVPQMIQSRAQFGYYGAVVPLIMVVVMYLGFYASGAVIGAEAIAKLCHVSVSVGILLSSLAVMLLVLAGYNLMHKFNRVMSYFFSIVFLIVTCLLLFAPRVSVASSPAHLGATSFQVGPFLLAISLAVINTLGYAPYVADYSRYLPQNTSNSKTFWFSYTGVLISNIWMMVLGAVVQSRTPNPDPITGFLLIGHTVGSWFVLFILLASALGIVSINALNIYGGFMSSLTIANTFFNKWKPTFALRVWFIIPITIVGTYLAFLEKGNLLGSFEAFLGLLIDFLVPWTAINLSDYYFLRRGKYAIDDFFNPHGRYGSVNWVSMTAYFLGILAGVPFVNTSFYEGPIAKMMHGGDISWMVEVVVAGILYLLLFRRFQADKERSVVGRDFSEVQTG</sequence>
<keyword evidence="10" id="KW-1185">Reference proteome</keyword>
<feature type="transmembrane region" description="Helical" evidence="8">
    <location>
        <begin position="163"/>
        <end position="181"/>
    </location>
</feature>
<feature type="transmembrane region" description="Helical" evidence="8">
    <location>
        <begin position="96"/>
        <end position="115"/>
    </location>
</feature>
<dbReference type="RefSeq" id="WP_268003829.1">
    <property type="nucleotide sequence ID" value="NZ_BSUT01000001.1"/>
</dbReference>
<feature type="transmembrane region" description="Helical" evidence="8">
    <location>
        <begin position="437"/>
        <end position="454"/>
    </location>
</feature>
<feature type="transmembrane region" description="Helical" evidence="8">
    <location>
        <begin position="127"/>
        <end position="151"/>
    </location>
</feature>
<evidence type="ECO:0000256" key="6">
    <source>
        <dbReference type="ARBA" id="ARBA00023136"/>
    </source>
</evidence>
<keyword evidence="6 7" id="KW-0472">Membrane</keyword>
<dbReference type="InterPro" id="IPR001248">
    <property type="entry name" value="Pur-cyt_permease"/>
</dbReference>
<feature type="transmembrane region" description="Helical" evidence="8">
    <location>
        <begin position="201"/>
        <end position="219"/>
    </location>
</feature>
<name>A0ABY6ZAP5_9BACL</name>
<keyword evidence="3 7" id="KW-0813">Transport</keyword>
<feature type="transmembrane region" description="Helical" evidence="8">
    <location>
        <begin position="400"/>
        <end position="417"/>
    </location>
</feature>
<dbReference type="Gene3D" id="1.10.4160.10">
    <property type="entry name" value="Hydantoin permease"/>
    <property type="match status" value="1"/>
</dbReference>
<keyword evidence="4 8" id="KW-0812">Transmembrane</keyword>
<gene>
    <name evidence="9" type="ORF">NZD89_16160</name>
</gene>
<dbReference type="PIRSF" id="PIRSF002744">
    <property type="entry name" value="Pur-cyt_permease"/>
    <property type="match status" value="1"/>
</dbReference>
<feature type="transmembrane region" description="Helical" evidence="8">
    <location>
        <begin position="56"/>
        <end position="76"/>
    </location>
</feature>
<comment type="subcellular location">
    <subcellularLocation>
        <location evidence="1">Membrane</location>
        <topology evidence="1">Multi-pass membrane protein</topology>
    </subcellularLocation>
</comment>
<keyword evidence="5 8" id="KW-1133">Transmembrane helix</keyword>
<evidence type="ECO:0000256" key="7">
    <source>
        <dbReference type="PIRNR" id="PIRNR002744"/>
    </source>
</evidence>
<dbReference type="Proteomes" id="UP001164761">
    <property type="component" value="Chromosome"/>
</dbReference>
<evidence type="ECO:0000256" key="4">
    <source>
        <dbReference type="ARBA" id="ARBA00022692"/>
    </source>
</evidence>
<dbReference type="PANTHER" id="PTHR31806:SF1">
    <property type="entry name" value="PURINE-CYTOSINE PERMEASE FCY2-RELATED"/>
    <property type="match status" value="1"/>
</dbReference>
<evidence type="ECO:0000256" key="3">
    <source>
        <dbReference type="ARBA" id="ARBA00022448"/>
    </source>
</evidence>
<feature type="transmembrane region" description="Helical" evidence="8">
    <location>
        <begin position="326"/>
        <end position="345"/>
    </location>
</feature>
<reference evidence="9" key="1">
    <citation type="submission" date="2022-08" db="EMBL/GenBank/DDBJ databases">
        <title>Alicyclobacillus fastidiosus DSM 17978, complete genome.</title>
        <authorList>
            <person name="Wang Q."/>
            <person name="Cai R."/>
            <person name="Wang Z."/>
        </authorList>
    </citation>
    <scope>NUCLEOTIDE SEQUENCE</scope>
    <source>
        <strain evidence="9">DSM 17978</strain>
    </source>
</reference>
<feature type="transmembrane region" description="Helical" evidence="8">
    <location>
        <begin position="29"/>
        <end position="50"/>
    </location>
</feature>
<proteinExistence type="inferred from homology"/>
<evidence type="ECO:0000313" key="10">
    <source>
        <dbReference type="Proteomes" id="UP001164761"/>
    </source>
</evidence>
<organism evidence="9 10">
    <name type="scientific">Alicyclobacillus fastidiosus</name>
    <dbReference type="NCBI Taxonomy" id="392011"/>
    <lineage>
        <taxon>Bacteria</taxon>
        <taxon>Bacillati</taxon>
        <taxon>Bacillota</taxon>
        <taxon>Bacilli</taxon>
        <taxon>Bacillales</taxon>
        <taxon>Alicyclobacillaceae</taxon>
        <taxon>Alicyclobacillus</taxon>
    </lineage>
</organism>